<dbReference type="Proteomes" id="UP000887566">
    <property type="component" value="Unplaced"/>
</dbReference>
<dbReference type="InterPro" id="IPR036322">
    <property type="entry name" value="WD40_repeat_dom_sf"/>
</dbReference>
<dbReference type="AlphaFoldDB" id="A0A914X9D5"/>
<accession>A0A914X9D5</accession>
<feature type="region of interest" description="Disordered" evidence="5">
    <location>
        <begin position="233"/>
        <end position="256"/>
    </location>
</feature>
<feature type="repeat" description="WD" evidence="4">
    <location>
        <begin position="297"/>
        <end position="339"/>
    </location>
</feature>
<dbReference type="PROSITE" id="PS50082">
    <property type="entry name" value="WD_REPEATS_2"/>
    <property type="match status" value="2"/>
</dbReference>
<dbReference type="SMART" id="SM00320">
    <property type="entry name" value="WD40"/>
    <property type="match status" value="6"/>
</dbReference>
<dbReference type="GO" id="GO:0005634">
    <property type="term" value="C:nucleus"/>
    <property type="evidence" value="ECO:0007669"/>
    <property type="project" value="TreeGrafter"/>
</dbReference>
<evidence type="ECO:0000256" key="2">
    <source>
        <dbReference type="ARBA" id="ARBA00022574"/>
    </source>
</evidence>
<dbReference type="InterPro" id="IPR001680">
    <property type="entry name" value="WD40_rpt"/>
</dbReference>
<evidence type="ECO:0000256" key="5">
    <source>
        <dbReference type="SAM" id="MobiDB-lite"/>
    </source>
</evidence>
<keyword evidence="2 4" id="KW-0853">WD repeat</keyword>
<dbReference type="Pfam" id="PF00400">
    <property type="entry name" value="WD40"/>
    <property type="match status" value="3"/>
</dbReference>
<reference evidence="7" key="1">
    <citation type="submission" date="2022-11" db="UniProtKB">
        <authorList>
            <consortium name="WormBaseParasite"/>
        </authorList>
    </citation>
    <scope>IDENTIFICATION</scope>
</reference>
<evidence type="ECO:0000313" key="6">
    <source>
        <dbReference type="Proteomes" id="UP000887566"/>
    </source>
</evidence>
<organism evidence="6 7">
    <name type="scientific">Plectus sambesii</name>
    <dbReference type="NCBI Taxonomy" id="2011161"/>
    <lineage>
        <taxon>Eukaryota</taxon>
        <taxon>Metazoa</taxon>
        <taxon>Ecdysozoa</taxon>
        <taxon>Nematoda</taxon>
        <taxon>Chromadorea</taxon>
        <taxon>Plectida</taxon>
        <taxon>Plectina</taxon>
        <taxon>Plectoidea</taxon>
        <taxon>Plectidae</taxon>
        <taxon>Plectus</taxon>
    </lineage>
</organism>
<protein>
    <submittedName>
        <fullName evidence="7">Anaphase-promoting complex subunit 4-like WD40 domain-containing protein</fullName>
    </submittedName>
</protein>
<dbReference type="GO" id="GO:0006364">
    <property type="term" value="P:rRNA processing"/>
    <property type="evidence" value="ECO:0007669"/>
    <property type="project" value="InterPro"/>
</dbReference>
<sequence length="478" mass="52258">MKVALVPCVAWVKQGVPKARPDKVKLAKRDIQELIEGARAETSETSDNDDEEEQTPADQGSKPQKKGLRGSAANQLPEKDGEDEGEDKYKMADYDKEDDSGATSGMSGIACFASPMEDPLLQHGNADESDEDEDEKEDYEIKPNDNLLVIGRIVKDEFNLEVWVYNHASNDWYTHHDYILDAPPLCLETISYDPGAENPEHKGNLVAVGTMNAVVNIWDLDLVNAVEPVVTLGDADADSDGSKKKKRKKRDGSQQGHSDAVLDLAWNKRNEHILASASADHTVILWDLEEAKISTVLTHHNEKVQSIEWHPAEDALLLSGSMDGGVTISDCRSTDTVAQWSFEGVEVEQVLWNHFNPFYFLVAGDDGSIRYCDSRKGNETLTTVDAHGKAGVTGLALSQSVEGLLTSVGGDDTVKIWKLGKQGEIAFVADNKPKIGPLHCVRFCPDVGTVVAVGGEKGDFVRLVDVAKNETVKTAFDM</sequence>
<evidence type="ECO:0000256" key="1">
    <source>
        <dbReference type="ARBA" id="ARBA00022553"/>
    </source>
</evidence>
<evidence type="ECO:0000313" key="7">
    <source>
        <dbReference type="WBParaSite" id="PSAMB.scaffold736size42366.g8491.t1"/>
    </source>
</evidence>
<dbReference type="InterPro" id="IPR015943">
    <property type="entry name" value="WD40/YVTN_repeat-like_dom_sf"/>
</dbReference>
<keyword evidence="6" id="KW-1185">Reference proteome</keyword>
<dbReference type="SUPFAM" id="SSF50978">
    <property type="entry name" value="WD40 repeat-like"/>
    <property type="match status" value="1"/>
</dbReference>
<proteinExistence type="predicted"/>
<dbReference type="InterPro" id="IPR019775">
    <property type="entry name" value="WD40_repeat_CS"/>
</dbReference>
<dbReference type="WBParaSite" id="PSAMB.scaffold736size42366.g8491.t1">
    <property type="protein sequence ID" value="PSAMB.scaffold736size42366.g8491.t1"/>
    <property type="gene ID" value="PSAMB.scaffold736size42366.g8491"/>
</dbReference>
<evidence type="ECO:0000256" key="3">
    <source>
        <dbReference type="ARBA" id="ARBA00022737"/>
    </source>
</evidence>
<dbReference type="PROSITE" id="PS50294">
    <property type="entry name" value="WD_REPEATS_REGION"/>
    <property type="match status" value="1"/>
</dbReference>
<keyword evidence="3" id="KW-0677">Repeat</keyword>
<dbReference type="PANTHER" id="PTHR14091">
    <property type="entry name" value="PERIODIC TRYPTOPHAN PROTEIN 1"/>
    <property type="match status" value="1"/>
</dbReference>
<feature type="repeat" description="WD" evidence="4">
    <location>
        <begin position="254"/>
        <end position="296"/>
    </location>
</feature>
<keyword evidence="1" id="KW-0597">Phosphoprotein</keyword>
<feature type="region of interest" description="Disordered" evidence="5">
    <location>
        <begin position="35"/>
        <end position="88"/>
    </location>
</feature>
<feature type="compositionally biased region" description="Acidic residues" evidence="5">
    <location>
        <begin position="44"/>
        <end position="55"/>
    </location>
</feature>
<dbReference type="PANTHER" id="PTHR14091:SF0">
    <property type="entry name" value="PERIODIC TRYPTOPHAN PROTEIN 1 HOMOLOG"/>
    <property type="match status" value="1"/>
</dbReference>
<dbReference type="InterPro" id="IPR044285">
    <property type="entry name" value="PWP1"/>
</dbReference>
<dbReference type="Gene3D" id="2.130.10.10">
    <property type="entry name" value="YVTN repeat-like/Quinoprotein amine dehydrogenase"/>
    <property type="match status" value="2"/>
</dbReference>
<evidence type="ECO:0000256" key="4">
    <source>
        <dbReference type="PROSITE-ProRule" id="PRU00221"/>
    </source>
</evidence>
<name>A0A914X9D5_9BILA</name>
<dbReference type="PROSITE" id="PS00678">
    <property type="entry name" value="WD_REPEATS_1"/>
    <property type="match status" value="1"/>
</dbReference>